<dbReference type="GO" id="GO:0005975">
    <property type="term" value="P:carbohydrate metabolic process"/>
    <property type="evidence" value="ECO:0007669"/>
    <property type="project" value="InterPro"/>
</dbReference>
<comment type="similarity">
    <text evidence="2 8">Belongs to the glycosyl hydrolase 35 family.</text>
</comment>
<evidence type="ECO:0000259" key="11">
    <source>
        <dbReference type="SMART" id="SM01029"/>
    </source>
</evidence>
<evidence type="ECO:0000256" key="2">
    <source>
        <dbReference type="ARBA" id="ARBA00009809"/>
    </source>
</evidence>
<dbReference type="Pfam" id="PF13364">
    <property type="entry name" value="BetaGal_ABD2"/>
    <property type="match status" value="2"/>
</dbReference>
<dbReference type="Proteomes" id="UP000317940">
    <property type="component" value="Unassembled WGS sequence"/>
</dbReference>
<evidence type="ECO:0000259" key="10">
    <source>
        <dbReference type="SMART" id="SM00776"/>
    </source>
</evidence>
<dbReference type="SUPFAM" id="SSF51445">
    <property type="entry name" value="(Trans)glycosidases"/>
    <property type="match status" value="1"/>
</dbReference>
<dbReference type="SUPFAM" id="SSF117100">
    <property type="entry name" value="Beta-galactosidase LacA, domain 3"/>
    <property type="match status" value="1"/>
</dbReference>
<dbReference type="InterPro" id="IPR037110">
    <property type="entry name" value="Betagal_dom2_sf"/>
</dbReference>
<evidence type="ECO:0000313" key="13">
    <source>
        <dbReference type="Proteomes" id="UP000317940"/>
    </source>
</evidence>
<protein>
    <recommendedName>
        <fullName evidence="3">beta-galactosidase</fullName>
        <ecNumber evidence="3">3.2.1.23</ecNumber>
    </recommendedName>
</protein>
<dbReference type="InterPro" id="IPR025972">
    <property type="entry name" value="BetaGal_dom3"/>
</dbReference>
<dbReference type="InterPro" id="IPR038637">
    <property type="entry name" value="NPCBM_sf"/>
</dbReference>
<evidence type="ECO:0000256" key="1">
    <source>
        <dbReference type="ARBA" id="ARBA00001412"/>
    </source>
</evidence>
<dbReference type="InterPro" id="IPR025300">
    <property type="entry name" value="BetaGal_jelly_roll_dom"/>
</dbReference>
<dbReference type="InterPro" id="IPR018954">
    <property type="entry name" value="Betagal_dom2"/>
</dbReference>
<evidence type="ECO:0000256" key="7">
    <source>
        <dbReference type="ARBA" id="ARBA00023295"/>
    </source>
</evidence>
<dbReference type="EMBL" id="VIWT01000006">
    <property type="protein sequence ID" value="TWF72985.1"/>
    <property type="molecule type" value="Genomic_DNA"/>
</dbReference>
<dbReference type="SMART" id="SM00776">
    <property type="entry name" value="NPCBM"/>
    <property type="match status" value="1"/>
</dbReference>
<dbReference type="InterPro" id="IPR031330">
    <property type="entry name" value="Gly_Hdrlase_35_cat"/>
</dbReference>
<dbReference type="Pfam" id="PF10435">
    <property type="entry name" value="BetaGal_dom2"/>
    <property type="match status" value="1"/>
</dbReference>
<dbReference type="InterPro" id="IPR008979">
    <property type="entry name" value="Galactose-bd-like_sf"/>
</dbReference>
<dbReference type="Pfam" id="PF13363">
    <property type="entry name" value="BetaGal_dom3"/>
    <property type="match status" value="1"/>
</dbReference>
<dbReference type="SUPFAM" id="SSF51011">
    <property type="entry name" value="Glycosyl hydrolase domain"/>
    <property type="match status" value="1"/>
</dbReference>
<dbReference type="InterPro" id="IPR001944">
    <property type="entry name" value="Glycoside_Hdrlase_35"/>
</dbReference>
<proteinExistence type="inferred from homology"/>
<dbReference type="Gene3D" id="2.60.120.260">
    <property type="entry name" value="Galactose-binding domain-like"/>
    <property type="match status" value="3"/>
</dbReference>
<dbReference type="Pfam" id="PF01301">
    <property type="entry name" value="Glyco_hydro_35"/>
    <property type="match status" value="1"/>
</dbReference>
<evidence type="ECO:0000256" key="3">
    <source>
        <dbReference type="ARBA" id="ARBA00012756"/>
    </source>
</evidence>
<keyword evidence="4" id="KW-0732">Signal</keyword>
<evidence type="ECO:0000313" key="12">
    <source>
        <dbReference type="EMBL" id="TWF72985.1"/>
    </source>
</evidence>
<dbReference type="PANTHER" id="PTHR23421">
    <property type="entry name" value="BETA-GALACTOSIDASE RELATED"/>
    <property type="match status" value="1"/>
</dbReference>
<comment type="catalytic activity">
    <reaction evidence="1">
        <text>Hydrolysis of terminal non-reducing beta-D-galactose residues in beta-D-galactosides.</text>
        <dbReference type="EC" id="3.2.1.23"/>
    </reaction>
</comment>
<dbReference type="SMART" id="SM01029">
    <property type="entry name" value="BetaGal_dom2"/>
    <property type="match status" value="1"/>
</dbReference>
<dbReference type="Gene3D" id="2.102.20.10">
    <property type="entry name" value="Beta-galactosidase, domain 2"/>
    <property type="match status" value="1"/>
</dbReference>
<dbReference type="OrthoDB" id="9813184at2"/>
<feature type="domain" description="Glycosyl hydrolase family 98 putative carbohydrate-binding module" evidence="10">
    <location>
        <begin position="1248"/>
        <end position="1392"/>
    </location>
</feature>
<feature type="region of interest" description="Disordered" evidence="9">
    <location>
        <begin position="1"/>
        <end position="22"/>
    </location>
</feature>
<evidence type="ECO:0000256" key="4">
    <source>
        <dbReference type="ARBA" id="ARBA00022729"/>
    </source>
</evidence>
<dbReference type="InterPro" id="IPR017853">
    <property type="entry name" value="GH"/>
</dbReference>
<organism evidence="12 13">
    <name type="scientific">Kitasatospora viridis</name>
    <dbReference type="NCBI Taxonomy" id="281105"/>
    <lineage>
        <taxon>Bacteria</taxon>
        <taxon>Bacillati</taxon>
        <taxon>Actinomycetota</taxon>
        <taxon>Actinomycetes</taxon>
        <taxon>Kitasatosporales</taxon>
        <taxon>Streptomycetaceae</taxon>
        <taxon>Kitasatospora</taxon>
    </lineage>
</organism>
<dbReference type="PRINTS" id="PR00742">
    <property type="entry name" value="GLHYDRLASE35"/>
</dbReference>
<dbReference type="InterPro" id="IPR013222">
    <property type="entry name" value="Glyco_hyd_98_carb-bd"/>
</dbReference>
<dbReference type="Pfam" id="PF08305">
    <property type="entry name" value="NPCBM"/>
    <property type="match status" value="1"/>
</dbReference>
<keyword evidence="7" id="KW-0326">Glycosidase</keyword>
<dbReference type="Pfam" id="PF10633">
    <property type="entry name" value="NPCBM_assoc"/>
    <property type="match status" value="1"/>
</dbReference>
<dbReference type="EC" id="3.2.1.23" evidence="3"/>
<dbReference type="SUPFAM" id="SSF49785">
    <property type="entry name" value="Galactose-binding domain-like"/>
    <property type="match status" value="3"/>
</dbReference>
<reference evidence="12 13" key="1">
    <citation type="submission" date="2019-06" db="EMBL/GenBank/DDBJ databases">
        <title>Sequencing the genomes of 1000 actinobacteria strains.</title>
        <authorList>
            <person name="Klenk H.-P."/>
        </authorList>
    </citation>
    <scope>NUCLEOTIDE SEQUENCE [LARGE SCALE GENOMIC DNA]</scope>
    <source>
        <strain evidence="12 13">DSM 44826</strain>
    </source>
</reference>
<name>A0A561SDS3_9ACTN</name>
<dbReference type="InterPro" id="IPR018905">
    <property type="entry name" value="A-galactase_NEW3"/>
</dbReference>
<dbReference type="GO" id="GO:0004565">
    <property type="term" value="F:beta-galactosidase activity"/>
    <property type="evidence" value="ECO:0007669"/>
    <property type="project" value="UniProtKB-EC"/>
</dbReference>
<keyword evidence="5" id="KW-0378">Hydrolase</keyword>
<dbReference type="InterPro" id="IPR036833">
    <property type="entry name" value="BetaGal_dom3_sf"/>
</dbReference>
<comment type="caution">
    <text evidence="12">The sequence shown here is derived from an EMBL/GenBank/DDBJ whole genome shotgun (WGS) entry which is preliminary data.</text>
</comment>
<keyword evidence="6" id="KW-0325">Glycoprotein</keyword>
<evidence type="ECO:0000256" key="6">
    <source>
        <dbReference type="ARBA" id="ARBA00023180"/>
    </source>
</evidence>
<dbReference type="RefSeq" id="WP_145910968.1">
    <property type="nucleotide sequence ID" value="NZ_BAAAMZ010000005.1"/>
</dbReference>
<accession>A0A561SDS3</accession>
<dbReference type="Gene3D" id="3.20.20.80">
    <property type="entry name" value="Glycosidases"/>
    <property type="match status" value="1"/>
</dbReference>
<sequence length="1393" mass="146379">MSPDLPDQSDLPRRPRSHRPRLRHTLLAVTAALALAASGTAALGSAAAAAAAATPPPAPAAQGAITGSHTVGYDGYSLLIDGKRSYIWSGEFQYNRLPSPDLWRDELQKMKAAGFNTASIYFDWAYHSPKQGVYDFSGVRDVDKLLDMAAEAGVYVIARPGPYINAEVDGGGFPSWVSALPGKARSTDPAYLAAVDEWTSHIDPILARHQLTNGTGSVILYQVENEYYNNNDDGRAYMSHLESSARAHGITVPFTGNHNGAFATGTGAVDIDGIDSYPQGFNCSNPQNWNNLPNVSQYHRAANQPIFTAEFQGGSFDPWGGPGYDKCRQLTGADFANVFYKNNMAVGATMQNLYMTVGGTSWGWQGDPGVVYSSYDYGAPISETRQLTDKYQQDKLIGYFAQAAQPLTETDQVSSAAPSSSGVVETVRQNPDDGTQFHFLRQATTSSNGTVGTHLAIDLTAGSYTYDDQDSHLAYSAGWTHVGADQSYTAGEFHHTESWTDTAGSDVTVPFTGTAVRWIASTAPNHGLADVYLDGAKVATVDGYSANTVPQQVQYRADNLAAGPHTLRIVATGQKDAAATGTFVGIDAIDQPSPADRAYASIPQQPGTEITLAGRESKTILARYQLGASRLQYSTSELMTNATIGNRDVAVLYGDAGQAGETVLNYPNRPTVSVLDGSVQSTWDQSTGDLRLNYQHQGLARVLITGGQRPLLLLIGDTATAEQFWQTQSANGPVLVRGSSLLRSAAVAGSTLQLTGDNSTASPLEVFAANPGKVTWNGRALKTQATTSGSTLGQLPGPQAVTLPQLTGWKQQSETPEAQPGFDDSSWAVADKTQSNSTTTPVTEPVLFADDYGFHHGDVWYRAHFQGLVGTSGIDLSAITGNSGQYSVWLNGTFLGTTGDGRHTFAFPAGALKDGADNVVSVLLEDAGHNEDWSADDSHKEARGLTGATLIGAPTTAVTWKIQGALGGESLVDPVRGPMNTGGLYGERSGWSLPGYPDSSWAPASLPAANTTPGITWYRTSAALNLPKGQDTSVGLSITDDPSHHYRALIYVNGWQLGRYINDLGPQHSFPIPNGVLNPNGTNSIAIAVWNADAATGGLGAVQLVSYGTQASPLKVATVNSPRYRAADYPSTTHRAGLTLNAPEHLAPATPTQVTATLAVPAGNPEATAAALDLQAPAGWTVTPTTPVTNAKVKPGSSVTASWQVTAPAGAQQPAQSRLTAHAAYRQSGAQQLTDTREVLPAQQTAPPTADTQVSALPFAYSANGWGPVERNQSNGGSGSGDGRTISLNGKTFATGLGTNATSVVGLNLAGHCTKLTATVGVDDEVTHGSVTFSVRADGRTLTTTPVLTHATGPTDLTVDLTGAKNVELVVGDGGDGPSEDHADWANAQLSCH</sequence>
<keyword evidence="13" id="KW-1185">Reference proteome</keyword>
<evidence type="ECO:0000256" key="9">
    <source>
        <dbReference type="SAM" id="MobiDB-lite"/>
    </source>
</evidence>
<feature type="domain" description="Beta-galactosidase" evidence="11">
    <location>
        <begin position="558"/>
        <end position="724"/>
    </location>
</feature>
<dbReference type="Gene3D" id="2.60.120.1060">
    <property type="entry name" value="NPCBM/NEW2 domain"/>
    <property type="match status" value="1"/>
</dbReference>
<evidence type="ECO:0000256" key="8">
    <source>
        <dbReference type="RuleBase" id="RU003679"/>
    </source>
</evidence>
<gene>
    <name evidence="12" type="ORF">FHX73_16136</name>
</gene>
<evidence type="ECO:0000256" key="5">
    <source>
        <dbReference type="ARBA" id="ARBA00022801"/>
    </source>
</evidence>